<dbReference type="Proteomes" id="UP000053201">
    <property type="component" value="Unassembled WGS sequence"/>
</dbReference>
<dbReference type="GO" id="GO:0034511">
    <property type="term" value="F:U3 snoRNA binding"/>
    <property type="evidence" value="ECO:0007669"/>
    <property type="project" value="TreeGrafter"/>
</dbReference>
<dbReference type="SMART" id="SM00785">
    <property type="entry name" value="AARP2CN"/>
    <property type="match status" value="1"/>
</dbReference>
<dbReference type="EMBL" id="KQ257453">
    <property type="protein sequence ID" value="KND02414.1"/>
    <property type="molecule type" value="Genomic_DNA"/>
</dbReference>
<dbReference type="FunCoup" id="A0A0L0HNL8">
    <property type="interactions" value="480"/>
</dbReference>
<evidence type="ECO:0000256" key="3">
    <source>
        <dbReference type="ARBA" id="ARBA00023242"/>
    </source>
</evidence>
<proteinExistence type="inferred from homology"/>
<accession>A0A0L0HNL8</accession>
<reference evidence="7 8" key="1">
    <citation type="submission" date="2009-08" db="EMBL/GenBank/DDBJ databases">
        <title>The Genome Sequence of Spizellomyces punctatus strain DAOM BR117.</title>
        <authorList>
            <consortium name="The Broad Institute Genome Sequencing Platform"/>
            <person name="Russ C."/>
            <person name="Cuomo C."/>
            <person name="Shea T."/>
            <person name="Young S.K."/>
            <person name="Zeng Q."/>
            <person name="Koehrsen M."/>
            <person name="Haas B."/>
            <person name="Borodovsky M."/>
            <person name="Guigo R."/>
            <person name="Alvarado L."/>
            <person name="Berlin A."/>
            <person name="Bochicchio J."/>
            <person name="Borenstein D."/>
            <person name="Chapman S."/>
            <person name="Chen Z."/>
            <person name="Engels R."/>
            <person name="Freedman E."/>
            <person name="Gellesch M."/>
            <person name="Goldberg J."/>
            <person name="Griggs A."/>
            <person name="Gujja S."/>
            <person name="Heiman D."/>
            <person name="Hepburn T."/>
            <person name="Howarth C."/>
            <person name="Jen D."/>
            <person name="Larson L."/>
            <person name="Lewis B."/>
            <person name="Mehta T."/>
            <person name="Park D."/>
            <person name="Pearson M."/>
            <person name="Roberts A."/>
            <person name="Saif S."/>
            <person name="Shenoy N."/>
            <person name="Sisk P."/>
            <person name="Stolte C."/>
            <person name="Sykes S."/>
            <person name="Thomson T."/>
            <person name="Walk T."/>
            <person name="White J."/>
            <person name="Yandava C."/>
            <person name="Burger G."/>
            <person name="Gray M.W."/>
            <person name="Holland P.W.H."/>
            <person name="King N."/>
            <person name="Lang F.B.F."/>
            <person name="Roger A.J."/>
            <person name="Ruiz-Trillo I."/>
            <person name="Lander E."/>
            <person name="Nusbaum C."/>
        </authorList>
    </citation>
    <scope>NUCLEOTIDE SEQUENCE [LARGE SCALE GENOMIC DNA]</scope>
    <source>
        <strain evidence="7 8">DAOM BR117</strain>
    </source>
</reference>
<dbReference type="OMA" id="MNLPRFK"/>
<keyword evidence="2" id="KW-0690">Ribosome biogenesis</keyword>
<dbReference type="GO" id="GO:0003924">
    <property type="term" value="F:GTPase activity"/>
    <property type="evidence" value="ECO:0007669"/>
    <property type="project" value="TreeGrafter"/>
</dbReference>
<organism evidence="7 8">
    <name type="scientific">Spizellomyces punctatus (strain DAOM BR117)</name>
    <dbReference type="NCBI Taxonomy" id="645134"/>
    <lineage>
        <taxon>Eukaryota</taxon>
        <taxon>Fungi</taxon>
        <taxon>Fungi incertae sedis</taxon>
        <taxon>Chytridiomycota</taxon>
        <taxon>Chytridiomycota incertae sedis</taxon>
        <taxon>Chytridiomycetes</taxon>
        <taxon>Spizellomycetales</taxon>
        <taxon>Spizellomycetaceae</taxon>
        <taxon>Spizellomyces</taxon>
    </lineage>
</organism>
<feature type="region of interest" description="Disordered" evidence="5">
    <location>
        <begin position="363"/>
        <end position="421"/>
    </location>
</feature>
<dbReference type="GO" id="GO:0043021">
    <property type="term" value="F:ribonucleoprotein complex binding"/>
    <property type="evidence" value="ECO:0007669"/>
    <property type="project" value="EnsemblFungi"/>
</dbReference>
<evidence type="ECO:0000256" key="4">
    <source>
        <dbReference type="ARBA" id="ARBA00038288"/>
    </source>
</evidence>
<keyword evidence="8" id="KW-1185">Reference proteome</keyword>
<dbReference type="InterPro" id="IPR012948">
    <property type="entry name" value="AARP2CN"/>
</dbReference>
<dbReference type="Pfam" id="PF04950">
    <property type="entry name" value="RIBIOP_C"/>
    <property type="match status" value="1"/>
</dbReference>
<dbReference type="GO" id="GO:0005730">
    <property type="term" value="C:nucleolus"/>
    <property type="evidence" value="ECO:0007669"/>
    <property type="project" value="UniProtKB-SubCell"/>
</dbReference>
<feature type="region of interest" description="Disordered" evidence="5">
    <location>
        <begin position="1"/>
        <end position="67"/>
    </location>
</feature>
<feature type="region of interest" description="Disordered" evidence="5">
    <location>
        <begin position="326"/>
        <end position="347"/>
    </location>
</feature>
<dbReference type="GO" id="GO:0000461">
    <property type="term" value="P:endonucleolytic cleavage to generate mature 3'-end of SSU-rRNA from (SSU-rRNA, 5.8S rRNA, LSU-rRNA)"/>
    <property type="evidence" value="ECO:0007669"/>
    <property type="project" value="EnsemblFungi"/>
</dbReference>
<dbReference type="InterPro" id="IPR039761">
    <property type="entry name" value="Bms1/Tsr1"/>
</dbReference>
<keyword evidence="3" id="KW-0539">Nucleus</keyword>
<dbReference type="PROSITE" id="PS51714">
    <property type="entry name" value="G_BMS1"/>
    <property type="match status" value="1"/>
</dbReference>
<dbReference type="RefSeq" id="XP_016610453.1">
    <property type="nucleotide sequence ID" value="XM_016751168.1"/>
</dbReference>
<dbReference type="eggNOG" id="KOG1980">
    <property type="taxonomic scope" value="Eukaryota"/>
</dbReference>
<dbReference type="STRING" id="645134.A0A0L0HNL8"/>
<dbReference type="InterPro" id="IPR007034">
    <property type="entry name" value="BMS1_TSR1_C"/>
</dbReference>
<dbReference type="SMART" id="SM01362">
    <property type="entry name" value="DUF663"/>
    <property type="match status" value="1"/>
</dbReference>
<dbReference type="PANTHER" id="PTHR12858:SF1">
    <property type="entry name" value="PRE-RRNA-PROCESSING PROTEIN TSR1 HOMOLOG"/>
    <property type="match status" value="1"/>
</dbReference>
<dbReference type="OrthoDB" id="119302at2759"/>
<feature type="compositionally biased region" description="Basic residues" evidence="5">
    <location>
        <begin position="8"/>
        <end position="35"/>
    </location>
</feature>
<evidence type="ECO:0000313" key="8">
    <source>
        <dbReference type="Proteomes" id="UP000053201"/>
    </source>
</evidence>
<comment type="similarity">
    <text evidence="4">Belongs to the TRAFAC class translation factor GTPase superfamily. Bms1-like GTPase family. TSR1 subfamily.</text>
</comment>
<dbReference type="InterPro" id="IPR030387">
    <property type="entry name" value="G_Bms1/Tsr1_dom"/>
</dbReference>
<feature type="domain" description="Bms1-type G" evidence="6">
    <location>
        <begin position="86"/>
        <end position="242"/>
    </location>
</feature>
<sequence>MPSDTVFHHRSKLKQQNKPFKSRHATKGQLKTKTKGKVDKVAASVKNKHKLSSSKADRRNQAKVLQQKKRHDIVTSSRLFSGAHGCPKIVAVVPLCPDVDSHAVVKDLYASVGQEYVAETVSTLFVERFKQKVQFVATRRHLLDILDAVKVADFVVFVVSAEVEVDGFGELCLTTIKAQGVPSTLSVVQHLEKIASKKQVDIRKSLISYMEHHFPEDAKLFHTAVEAEALSALRFLTQQRPKPIVWRDRHAYMLGERVEFEANEEGEDMGTLQVTGYVRGNNLSANRLIHLPNHGDFQIKMIVSCPVAFDTKDNTMATDARILETPEPELQESLVTENEPDPMDGEQTWPTAEELREADERIEGMGGPASSDAGTVTSRKKTKRVPKGTSSYQAAWIVDEDDDLEDEEEEEEDEDGDVAMGDAGDMMGEPVDWASMNLGHGAGSTEIEHEDDEEYEDVDVEEREIAYEEELDEDEENRQYKEYLDKQKQEREDLEFPDEVDTPQEVPARTRFQRYRGLKSFRTSAWDPYENLPIDYSRIFQFHNFKRTKRRVLDSLDEAGVSPGTFVTVHLQNVPRAAYDEHNSKTTRPFVLFSLLPHEQKYSTLNFVVTRNAEYTEPVKSKDPMLLHCGFRRYVVQPLYSTNTRGGTNNVHKFERFLQPGRSAVATVYAPIQFGPAPVLMFKYDESGLAWDDVSAPPFIGHGSIIDLDPCRIVAKRIILTGHPFKVHKRGAVIRYMFWNPQDINYFKPVQLVTKLGRVGHIRESLGTHGYMKCIFDGPLKGQDTVCMYLYKRVFPKWTTRLYVEDGDAKDSMKMDE</sequence>
<gene>
    <name evidence="7" type="ORF">SPPG_02880</name>
</gene>
<dbReference type="GO" id="GO:0030688">
    <property type="term" value="C:preribosome, small subunit precursor"/>
    <property type="evidence" value="ECO:0007669"/>
    <property type="project" value="EnsemblFungi"/>
</dbReference>
<dbReference type="InParanoid" id="A0A0L0HNL8"/>
<name>A0A0L0HNL8_SPIPD</name>
<evidence type="ECO:0000259" key="6">
    <source>
        <dbReference type="PROSITE" id="PS51714"/>
    </source>
</evidence>
<dbReference type="Pfam" id="PF22298">
    <property type="entry name" value="Tsr1_G-like"/>
    <property type="match status" value="1"/>
</dbReference>
<comment type="subcellular location">
    <subcellularLocation>
        <location evidence="1">Nucleus</location>
        <location evidence="1">Nucleolus</location>
    </subcellularLocation>
</comment>
<dbReference type="GO" id="GO:0005525">
    <property type="term" value="F:GTP binding"/>
    <property type="evidence" value="ECO:0007669"/>
    <property type="project" value="TreeGrafter"/>
</dbReference>
<feature type="compositionally biased region" description="Acidic residues" evidence="5">
    <location>
        <begin position="398"/>
        <end position="417"/>
    </location>
</feature>
<protein>
    <recommendedName>
        <fullName evidence="6">Bms1-type G domain-containing protein</fullName>
    </recommendedName>
</protein>
<dbReference type="PANTHER" id="PTHR12858">
    <property type="entry name" value="RIBOSOME BIOGENESIS PROTEIN"/>
    <property type="match status" value="1"/>
</dbReference>
<dbReference type="VEuPathDB" id="FungiDB:SPPG_02880"/>
<dbReference type="GO" id="GO:0005737">
    <property type="term" value="C:cytoplasm"/>
    <property type="evidence" value="ECO:0007669"/>
    <property type="project" value="EnsemblFungi"/>
</dbReference>
<evidence type="ECO:0000256" key="1">
    <source>
        <dbReference type="ARBA" id="ARBA00004604"/>
    </source>
</evidence>
<evidence type="ECO:0000313" key="7">
    <source>
        <dbReference type="EMBL" id="KND02414.1"/>
    </source>
</evidence>
<dbReference type="AlphaFoldDB" id="A0A0L0HNL8"/>
<evidence type="ECO:0000256" key="2">
    <source>
        <dbReference type="ARBA" id="ARBA00022517"/>
    </source>
</evidence>
<dbReference type="GeneID" id="27686438"/>
<dbReference type="Pfam" id="PF08142">
    <property type="entry name" value="AARP2CN"/>
    <property type="match status" value="1"/>
</dbReference>
<evidence type="ECO:0000256" key="5">
    <source>
        <dbReference type="SAM" id="MobiDB-lite"/>
    </source>
</evidence>